<evidence type="ECO:0000256" key="7">
    <source>
        <dbReference type="SAM" id="Coils"/>
    </source>
</evidence>
<dbReference type="GO" id="GO:0000244">
    <property type="term" value="P:spliceosomal tri-snRNP complex assembly"/>
    <property type="evidence" value="ECO:0007669"/>
    <property type="project" value="EnsemblFungi"/>
</dbReference>
<dbReference type="VEuPathDB" id="FungiDB:HGUI_00797"/>
<keyword evidence="6" id="KW-0539">Nucleus</keyword>
<evidence type="ECO:0000256" key="3">
    <source>
        <dbReference type="ARBA" id="ARBA00022728"/>
    </source>
</evidence>
<keyword evidence="3" id="KW-0747">Spliceosome</keyword>
<dbReference type="Pfam" id="PF08084">
    <property type="entry name" value="PROCT"/>
    <property type="match status" value="1"/>
</dbReference>
<dbReference type="GO" id="GO:0000386">
    <property type="term" value="F:second spliceosomal transesterification activity"/>
    <property type="evidence" value="ECO:0007669"/>
    <property type="project" value="EnsemblFungi"/>
</dbReference>
<dbReference type="SMART" id="SM00232">
    <property type="entry name" value="JAB_MPN"/>
    <property type="match status" value="1"/>
</dbReference>
<dbReference type="InterPro" id="IPR012984">
    <property type="entry name" value="PROCT"/>
</dbReference>
<dbReference type="InterPro" id="IPR000555">
    <property type="entry name" value="JAMM/MPN+_dom"/>
</dbReference>
<dbReference type="GO" id="GO:0030623">
    <property type="term" value="F:U5 snRNA binding"/>
    <property type="evidence" value="ECO:0007669"/>
    <property type="project" value="EnsemblFungi"/>
</dbReference>
<dbReference type="GO" id="GO:0071013">
    <property type="term" value="C:catalytic step 2 spliceosome"/>
    <property type="evidence" value="ECO:0007669"/>
    <property type="project" value="TreeGrafter"/>
</dbReference>
<dbReference type="OrthoDB" id="1931567at2759"/>
<keyword evidence="11" id="KW-1185">Reference proteome</keyword>
<dbReference type="InterPro" id="IPR037518">
    <property type="entry name" value="MPN"/>
</dbReference>
<dbReference type="EMBL" id="FQNF01000009">
    <property type="protein sequence ID" value="SGZ38597.1"/>
    <property type="molecule type" value="Genomic_DNA"/>
</dbReference>
<dbReference type="Gene3D" id="3.30.43.40">
    <property type="entry name" value="Pre-mRNA-processing-splicing factor 8, U5-snRNA-binding domain"/>
    <property type="match status" value="1"/>
</dbReference>
<dbReference type="SUPFAM" id="SSF53098">
    <property type="entry name" value="Ribonuclease H-like"/>
    <property type="match status" value="2"/>
</dbReference>
<dbReference type="Gene3D" id="3.90.1570.40">
    <property type="match status" value="1"/>
</dbReference>
<dbReference type="GO" id="GO:0030620">
    <property type="term" value="F:U2 snRNA binding"/>
    <property type="evidence" value="ECO:0007669"/>
    <property type="project" value="EnsemblFungi"/>
</dbReference>
<dbReference type="GO" id="GO:0046540">
    <property type="term" value="C:U4/U6 x U5 tri-snRNP complex"/>
    <property type="evidence" value="ECO:0007669"/>
    <property type="project" value="EnsemblFungi"/>
</dbReference>
<dbReference type="InterPro" id="IPR012591">
    <property type="entry name" value="PRO8NT"/>
</dbReference>
<dbReference type="InterPro" id="IPR019582">
    <property type="entry name" value="RRM_spliceosomal_PrP8"/>
</dbReference>
<accession>A0A1L0CIJ6</accession>
<dbReference type="Pfam" id="PF12134">
    <property type="entry name" value="PRP8_domainIV"/>
    <property type="match status" value="1"/>
</dbReference>
<dbReference type="Gene3D" id="3.40.140.10">
    <property type="entry name" value="Cytidine Deaminase, domain 2"/>
    <property type="match status" value="1"/>
</dbReference>
<evidence type="ECO:0000313" key="11">
    <source>
        <dbReference type="Proteomes" id="UP000183365"/>
    </source>
</evidence>
<dbReference type="GO" id="GO:0000389">
    <property type="term" value="P:mRNA 3'-splice site recognition"/>
    <property type="evidence" value="ECO:0007669"/>
    <property type="project" value="EnsemblFungi"/>
</dbReference>
<evidence type="ECO:0000256" key="4">
    <source>
        <dbReference type="ARBA" id="ARBA00022884"/>
    </source>
</evidence>
<name>A0A1L0CIJ6_9ASCO</name>
<feature type="region of interest" description="Disordered" evidence="8">
    <location>
        <begin position="105"/>
        <end position="138"/>
    </location>
</feature>
<protein>
    <submittedName>
        <fullName evidence="10">Related to Pre-mRNA-splicing factor 8</fullName>
    </submittedName>
</protein>
<dbReference type="Pfam" id="PF10598">
    <property type="entry name" value="RRM_4"/>
    <property type="match status" value="1"/>
</dbReference>
<sequence>MAAAKKKQTNTGKGKNIKNKPVVKEKKNTKKKTKATSQALKKTKSNPSDEETADIRLPAPVIESDEEDEIIPPPEALEGNIEIDNVKADSALNKKRALSDNDDIELIKVPKKKKTKANNKKDQSTSTKPRKHQSVNKHKLELPKEHLRRVFGQNKDINAKKFFNKTKKTQLSALKYLPYGILKLIENMPQPWEAVKKVKVLYHTSGAITFINEVPKVIPPVYIAQWSNVYDEMRVHKRDNFVQRLKFPVFDDDMEIYDYEKDIEGLPIPSSISLEYDYLRNKQPFRYDDKNIVNNSYRNWELNGDELVKLFDLSESLRNDVKDSNYYNLFNMKIHKNAKALNISVRDGPKFEPLFGKEDDEDMQDYTEFNSLDRFINRGHDRVEYKLYYPHLYNVRPRKLMVPPLTNNIMSDIDDYRYSSSEHAFGFSEHLNTILDKEEIFFDFKTDFEEKLQNNPEKCDFDIQPTQFQDIGKKPEYSVKQAFNLLEAPQPFNKKSGETIRSHDINLLKSWISQHPDDPRYPGKVKKSYKGLLKNKIRTKIRAKKNKKKLHFKLKDSLKANKKFKKRTPRLLSVFRDTKFFQQTNIDWLEASLQLLKQGHNMLNLMLQKRSISFLHLDYNFNLKPIKTLSTKERKKSRFGHAFHLIRELLKLLKLITDSQVLFRLGRINAFQLADGLNYIFNHVGHLTGIYRYKYRVMHQIKQCKDLKHIIYHRFNRNIGKGPGCGFWQPQWRVWIQFLKGTIPMLENWLGNLIDRQFEGRNNEKVKTVTKQRVDAYYDIELKTSIMNDVIDMVPTNLRQKTMKTILQHLSEAWRCWKANVKWNVPGMPEPINNLILKYIQKKAESWINSAKETRLRIQQGKKVEKTEIRKNTGRMARIWIKEEQKRQDEILVNEDATISTDDVVTMFKNLVDWLESREFETIPFPPVNYKHDNKIFALALENLKEHYSSKSRLTSAEREELALIEQAFENPHESLNRVKKLLLTQRIFKPIQFEMSDTLHELHPRFFVDPLEKISDAYLDQYLSYEASQRNLFPIWVKPSDNEIPPYLVHKFAAGLNNLDQVWDCQDGSMNALLSGELEDFTEKIDLNLLNRFLRLIVDPALADYMTSKNNSSIIFKDMSYINKRGLLKGLQFANFIYQLCGLLVDLDIMGPQRAIELAGSGKDPNAFMTFFDVEIEKRNPLRSYVRYFNKIYVFYKFKSHEVNELIKNFKSNNPVDFEELVSYPSKLCWPKDVRMKLMQRDVDLGRAVHWKVSKSLIPSVTKLKWEKTYVSIYGKNNPHMHYEMCGFEIRLTPKVRVLELEDTSESVWDLKNKKTNEKTCTAYLRVSDKNVDMFEKRITFLLMSVGSGAFTKVAAKWNNALVALFAYYREAIISTQRLIDVLVKSETKIQTRVKLGLNSKMPNRFPPVVFYAPKELGGLGMISASHILVPASDLVFSKQTDTGITFFRAGMSNGEQEKMIPTIFRYITPWENEFQDSERVWNDYAIKRQIALEENRKISFEELEEYWDRGLPRISTLFQKNRHVLVYDKFFRIRSEFKKYNTEFSGQFWWTDNNHDGKLWNLNAYRADVISALGGVETILEHSLFRATGFTSWEGLFWEKNAGFEDSLQMQKLTNAQRTGLSQIPNRRFTLWWSPTINRADVYVGYLVQLDLTGIFLHGKIPTLKISLIQIFRAHLWQKIHESVVFDLCQILDDQIDVIQASEIQKEVIHPRKSYRMNASAADATIYSNQVWKCSKASSLNSTAEEYSGAINETSKLWIDVQLKYGDYDEHDVSAYTKKKFVEYTSDSVSNYPSQTGIMIVIDLAYNTFEAFGHWVPGMKNLISSAMATIMKANPALHVLRERIRKGLQLYQAQTQEPYLNSTNYPELFNDSKKLFIDDTNAYRISVKSNKDGHVHNTPINGCVTIIDPKTGELFLRVIHTSAWTGQSRLAQLAKWKTAEEMTSLLRSLPKEEQPSQIIVTRKTIVDPLEVHMLDFPNIGIRPTELRMPFSAILSIDKILKIVDEATEPKMVLLNLYDDWLESISPYTAFSRLILLLRGMKSNEEKGKMILSQYEDVKTKPSHLWPSFDEEQWIEVESQFRDLILAEFGEKYHVNVKALTQTEIKDLILGQNIKAPSVKRQKLVEMQESKALAQEERKKQIEKSNIEDDENVDDGFIKTTTVNQQGQEIVVVASANYETQSFSSKDEWRSRALANSFLPLRLKNVVVVEHEFIEEKPVYILPRNILNKLIEVSDSRSQVGALLYGKSDEENNIKEICTMVMLPQLGNSKFVSMTKTMPEDVKFLDENGLELLGWIHTYTEEELKFMSPQDVSIHSKMFASIDMDCIDITVFSSMGSVSISSYTLTEEGFIWGVNNNNLQRDDPEGFEPHFSEFAQVILSDKIIGNYMVPCKNIWNYAFMGSEYDENLTYSLKLDIPLHYYDELHRSIHFSQFKDVVEVQEDTENYLEDDQEDLFLM</sequence>
<dbReference type="InterPro" id="IPR043173">
    <property type="entry name" value="Prp8_domainIV_fingers"/>
</dbReference>
<dbReference type="InterPro" id="IPR043172">
    <property type="entry name" value="Prp8_domainIV_palm"/>
</dbReference>
<feature type="compositionally biased region" description="Basic residues" evidence="8">
    <location>
        <begin position="128"/>
        <end position="137"/>
    </location>
</feature>
<feature type="domain" description="MPN" evidence="9">
    <location>
        <begin position="2220"/>
        <end position="2350"/>
    </location>
</feature>
<dbReference type="Pfam" id="PF10596">
    <property type="entry name" value="U6-snRNA_bdg"/>
    <property type="match status" value="1"/>
</dbReference>
<evidence type="ECO:0000256" key="8">
    <source>
        <dbReference type="SAM" id="MobiDB-lite"/>
    </source>
</evidence>
<dbReference type="PANTHER" id="PTHR11140:SF0">
    <property type="entry name" value="PRE-MRNA-PROCESSING-SPLICING FACTOR 8"/>
    <property type="match status" value="1"/>
</dbReference>
<dbReference type="GO" id="GO:0000350">
    <property type="term" value="P:generation of catalytic spliceosome for second transesterification step"/>
    <property type="evidence" value="ECO:0007669"/>
    <property type="project" value="EnsemblFungi"/>
</dbReference>
<dbReference type="InterPro" id="IPR019580">
    <property type="entry name" value="Prp8_U6-snRNA-bd"/>
</dbReference>
<dbReference type="GO" id="GO:0071014">
    <property type="term" value="C:post-mRNA release spliceosomal complex"/>
    <property type="evidence" value="ECO:0007669"/>
    <property type="project" value="EnsemblFungi"/>
</dbReference>
<dbReference type="GO" id="GO:0005682">
    <property type="term" value="C:U5 snRNP"/>
    <property type="evidence" value="ECO:0007669"/>
    <property type="project" value="EnsemblFungi"/>
</dbReference>
<dbReference type="PROSITE" id="PS50249">
    <property type="entry name" value="MPN"/>
    <property type="match status" value="1"/>
</dbReference>
<dbReference type="Pfam" id="PF08083">
    <property type="entry name" value="PROCN"/>
    <property type="match status" value="1"/>
</dbReference>
<dbReference type="Pfam" id="PF08082">
    <property type="entry name" value="PRO8NT"/>
    <property type="match status" value="1"/>
</dbReference>
<dbReference type="Gene3D" id="1.20.80.40">
    <property type="match status" value="1"/>
</dbReference>
<dbReference type="CDD" id="cd08056">
    <property type="entry name" value="MPN_PRP8"/>
    <property type="match status" value="1"/>
</dbReference>
<organism evidence="10 11">
    <name type="scientific">Hanseniaspora guilliermondii</name>
    <dbReference type="NCBI Taxonomy" id="56406"/>
    <lineage>
        <taxon>Eukaryota</taxon>
        <taxon>Fungi</taxon>
        <taxon>Dikarya</taxon>
        <taxon>Ascomycota</taxon>
        <taxon>Saccharomycotina</taxon>
        <taxon>Saccharomycetes</taxon>
        <taxon>Saccharomycodales</taxon>
        <taxon>Saccharomycodaceae</taxon>
        <taxon>Hanseniaspora</taxon>
    </lineage>
</organism>
<comment type="subcellular location">
    <subcellularLocation>
        <location evidence="1">Nucleus</location>
    </subcellularLocation>
</comment>
<feature type="coiled-coil region" evidence="7">
    <location>
        <begin position="2125"/>
        <end position="2154"/>
    </location>
</feature>
<dbReference type="InterPro" id="IPR012592">
    <property type="entry name" value="PROCN"/>
</dbReference>
<keyword evidence="7" id="KW-0175">Coiled coil</keyword>
<dbReference type="InterPro" id="IPR027652">
    <property type="entry name" value="PRP8"/>
</dbReference>
<dbReference type="Pfam" id="PF10597">
    <property type="entry name" value="U5_2-snRNA_bdg"/>
    <property type="match status" value="1"/>
</dbReference>
<evidence type="ECO:0000256" key="6">
    <source>
        <dbReference type="ARBA" id="ARBA00023242"/>
    </source>
</evidence>
<evidence type="ECO:0000256" key="2">
    <source>
        <dbReference type="ARBA" id="ARBA00022664"/>
    </source>
</evidence>
<dbReference type="FunFam" id="3.90.1570.40:FF:000001">
    <property type="entry name" value="Pre-mRNA-processing-splicing factor 8"/>
    <property type="match status" value="1"/>
</dbReference>
<dbReference type="GO" id="GO:0097157">
    <property type="term" value="F:pre-mRNA intronic binding"/>
    <property type="evidence" value="ECO:0007669"/>
    <property type="project" value="EnsemblFungi"/>
</dbReference>
<feature type="compositionally biased region" description="Basic residues" evidence="8">
    <location>
        <begin position="109"/>
        <end position="118"/>
    </location>
</feature>
<gene>
    <name evidence="10" type="ORF">HGUI_00797</name>
</gene>
<dbReference type="Gene3D" id="3.30.420.230">
    <property type="match status" value="1"/>
</dbReference>
<dbReference type="GO" id="GO:0000395">
    <property type="term" value="P:mRNA 5'-splice site recognition"/>
    <property type="evidence" value="ECO:0007669"/>
    <property type="project" value="EnsemblFungi"/>
</dbReference>
<dbReference type="GO" id="GO:0017070">
    <property type="term" value="F:U6 snRNA binding"/>
    <property type="evidence" value="ECO:0007669"/>
    <property type="project" value="EnsemblFungi"/>
</dbReference>
<dbReference type="GO" id="GO:0030619">
    <property type="term" value="F:U1 snRNA binding"/>
    <property type="evidence" value="ECO:0007669"/>
    <property type="project" value="EnsemblFungi"/>
</dbReference>
<evidence type="ECO:0000256" key="5">
    <source>
        <dbReference type="ARBA" id="ARBA00023187"/>
    </source>
</evidence>
<dbReference type="GO" id="GO:0008237">
    <property type="term" value="F:metallopeptidase activity"/>
    <property type="evidence" value="ECO:0007669"/>
    <property type="project" value="InterPro"/>
</dbReference>
<dbReference type="PANTHER" id="PTHR11140">
    <property type="entry name" value="PRE-MRNA SPLICING FACTOR PRP8"/>
    <property type="match status" value="1"/>
</dbReference>
<reference evidence="11" key="1">
    <citation type="submission" date="2016-11" db="EMBL/GenBank/DDBJ databases">
        <authorList>
            <person name="Guldener U."/>
        </authorList>
    </citation>
    <scope>NUCLEOTIDE SEQUENCE [LARGE SCALE GENOMIC DNA]</scope>
</reference>
<dbReference type="InterPro" id="IPR019581">
    <property type="entry name" value="Prp8_U5-snRNA-bd"/>
</dbReference>
<dbReference type="InterPro" id="IPR021983">
    <property type="entry name" value="PRP8_domainIV"/>
</dbReference>
<dbReference type="FunFam" id="3.40.140.10:FF:000002">
    <property type="entry name" value="Pre-mRNA-processing-splicing factor 8"/>
    <property type="match status" value="1"/>
</dbReference>
<feature type="region of interest" description="Disordered" evidence="8">
    <location>
        <begin position="1"/>
        <end position="82"/>
    </location>
</feature>
<dbReference type="GO" id="GO:0000974">
    <property type="term" value="C:Prp19 complex"/>
    <property type="evidence" value="ECO:0007669"/>
    <property type="project" value="EnsemblFungi"/>
</dbReference>
<dbReference type="Proteomes" id="UP000183365">
    <property type="component" value="Unassembled WGS sequence"/>
</dbReference>
<keyword evidence="4" id="KW-0694">RNA-binding</keyword>
<proteinExistence type="predicted"/>
<keyword evidence="5" id="KW-0508">mRNA splicing</keyword>
<dbReference type="InterPro" id="IPR012337">
    <property type="entry name" value="RNaseH-like_sf"/>
</dbReference>
<evidence type="ECO:0000313" key="10">
    <source>
        <dbReference type="EMBL" id="SGZ38597.1"/>
    </source>
</evidence>
<evidence type="ECO:0000256" key="1">
    <source>
        <dbReference type="ARBA" id="ARBA00004123"/>
    </source>
</evidence>
<dbReference type="InterPro" id="IPR042516">
    <property type="entry name" value="Prp8_U5-snRNA-bd_sf"/>
</dbReference>
<keyword evidence="2" id="KW-0507">mRNA processing</keyword>
<evidence type="ECO:0000259" key="9">
    <source>
        <dbReference type="PROSITE" id="PS50249"/>
    </source>
</evidence>